<evidence type="ECO:0000313" key="4">
    <source>
        <dbReference type="Proteomes" id="UP000708208"/>
    </source>
</evidence>
<dbReference type="EMBL" id="CAJVCH010398998">
    <property type="protein sequence ID" value="CAG7817628.1"/>
    <property type="molecule type" value="Genomic_DNA"/>
</dbReference>
<name>A0A8J2KIH2_9HEXA</name>
<feature type="coiled-coil region" evidence="1">
    <location>
        <begin position="86"/>
        <end position="113"/>
    </location>
</feature>
<gene>
    <name evidence="3" type="ORF">AFUS01_LOCUS28183</name>
</gene>
<proteinExistence type="predicted"/>
<reference evidence="3" key="1">
    <citation type="submission" date="2021-06" db="EMBL/GenBank/DDBJ databases">
        <authorList>
            <person name="Hodson N. C."/>
            <person name="Mongue J. A."/>
            <person name="Jaron S. K."/>
        </authorList>
    </citation>
    <scope>NUCLEOTIDE SEQUENCE</scope>
</reference>
<keyword evidence="1" id="KW-0175">Coiled coil</keyword>
<feature type="compositionally biased region" description="Basic and acidic residues" evidence="2">
    <location>
        <begin position="28"/>
        <end position="37"/>
    </location>
</feature>
<evidence type="ECO:0000256" key="2">
    <source>
        <dbReference type="SAM" id="MobiDB-lite"/>
    </source>
</evidence>
<accession>A0A8J2KIH2</accession>
<sequence>MSNNGDVRRSMRLQGNYPVGEQTPLPKGRVDDHKSGEEEVGISTGKSLLFGENDSVVSVRTRKSKESNCSISSAHSEAIRMKMQAEIESMQRLQKAEEELALAQKRLELEKKIEMRRVTMEKQLIDEQLGEQDLTGMDLKFEQPKQGSTEMVQSWLQQKLISDTIISQEHSEAENLTPQEVTNKKLEKILSRQAFSKELPFFSGEAEEWPMFLHQFIRTTKLCGLSDEENAIRLQKCLKGKAREAVLPILSIPGNLSKVMEILEMRFGRAEQIIRTMIQKVRSTPSPTTSKPESIIHFSNKVTNL</sequence>
<dbReference type="AlphaFoldDB" id="A0A8J2KIH2"/>
<protein>
    <submittedName>
        <fullName evidence="3">Uncharacterized protein</fullName>
    </submittedName>
</protein>
<organism evidence="3 4">
    <name type="scientific">Allacma fusca</name>
    <dbReference type="NCBI Taxonomy" id="39272"/>
    <lineage>
        <taxon>Eukaryota</taxon>
        <taxon>Metazoa</taxon>
        <taxon>Ecdysozoa</taxon>
        <taxon>Arthropoda</taxon>
        <taxon>Hexapoda</taxon>
        <taxon>Collembola</taxon>
        <taxon>Symphypleona</taxon>
        <taxon>Sminthuridae</taxon>
        <taxon>Allacma</taxon>
    </lineage>
</organism>
<dbReference type="OrthoDB" id="8053712at2759"/>
<dbReference type="Pfam" id="PF03564">
    <property type="entry name" value="DUF1759"/>
    <property type="match status" value="1"/>
</dbReference>
<evidence type="ECO:0000313" key="3">
    <source>
        <dbReference type="EMBL" id="CAG7817628.1"/>
    </source>
</evidence>
<comment type="caution">
    <text evidence="3">The sequence shown here is derived from an EMBL/GenBank/DDBJ whole genome shotgun (WGS) entry which is preliminary data.</text>
</comment>
<feature type="region of interest" description="Disordered" evidence="2">
    <location>
        <begin position="1"/>
        <end position="41"/>
    </location>
</feature>
<dbReference type="InterPro" id="IPR005312">
    <property type="entry name" value="DUF1759"/>
</dbReference>
<feature type="non-terminal residue" evidence="3">
    <location>
        <position position="305"/>
    </location>
</feature>
<dbReference type="Proteomes" id="UP000708208">
    <property type="component" value="Unassembled WGS sequence"/>
</dbReference>
<evidence type="ECO:0000256" key="1">
    <source>
        <dbReference type="SAM" id="Coils"/>
    </source>
</evidence>
<keyword evidence="4" id="KW-1185">Reference proteome</keyword>